<dbReference type="CDD" id="cd05233">
    <property type="entry name" value="SDR_c"/>
    <property type="match status" value="1"/>
</dbReference>
<gene>
    <name evidence="3" type="ORF">J7W16_12615</name>
</gene>
<keyword evidence="4" id="KW-1185">Reference proteome</keyword>
<dbReference type="Proteomes" id="UP000678228">
    <property type="component" value="Unassembled WGS sequence"/>
</dbReference>
<dbReference type="Gene3D" id="3.40.50.720">
    <property type="entry name" value="NAD(P)-binding Rossmann-like Domain"/>
    <property type="match status" value="1"/>
</dbReference>
<evidence type="ECO:0000313" key="4">
    <source>
        <dbReference type="Proteomes" id="UP000678228"/>
    </source>
</evidence>
<dbReference type="PRINTS" id="PR00081">
    <property type="entry name" value="GDHRDH"/>
</dbReference>
<dbReference type="PANTHER" id="PTHR42879:SF2">
    <property type="entry name" value="3-OXOACYL-[ACYL-CARRIER-PROTEIN] REDUCTASE FABG"/>
    <property type="match status" value="1"/>
</dbReference>
<dbReference type="GO" id="GO:0032787">
    <property type="term" value="P:monocarboxylic acid metabolic process"/>
    <property type="evidence" value="ECO:0007669"/>
    <property type="project" value="UniProtKB-ARBA"/>
</dbReference>
<dbReference type="AlphaFoldDB" id="A0A941ATJ3"/>
<name>A0A941ATJ3_9BACI</name>
<reference evidence="3" key="1">
    <citation type="submission" date="2021-03" db="EMBL/GenBank/DDBJ databases">
        <title>Bacillus suaedae sp. nov., isolated from Suaeda aralocaspica.</title>
        <authorList>
            <person name="Lei R.F.R."/>
        </authorList>
    </citation>
    <scope>NUCLEOTIDE SEQUENCE</scope>
    <source>
        <strain evidence="3">YZJH907-2</strain>
    </source>
</reference>
<sequence length="242" mass="26287">MKNILITGASGGIGSAIATELASPGCSLFLHYYQGEQQIQKIKRECEELGAVVYLVKANLLADNGDQELLACIPEQLPFNTIIHNAGTSHFGLFTDMTNMELEEMMNIHLMNPMKITRTLLPGMLSQKQGKIIVISSIWGVTGASCEVLYSTAKAGLNGFVKALAKEIAPSNIQVNGVAPGAIETEMLRQQTDDILDELKTEIPANRLGKPEEVSQLVSFLQSDRASYINGQILSINGAWYC</sequence>
<dbReference type="SUPFAM" id="SSF51735">
    <property type="entry name" value="NAD(P)-binding Rossmann-fold domains"/>
    <property type="match status" value="1"/>
</dbReference>
<dbReference type="InterPro" id="IPR036291">
    <property type="entry name" value="NAD(P)-bd_dom_sf"/>
</dbReference>
<protein>
    <submittedName>
        <fullName evidence="3">SDR family oxidoreductase</fullName>
    </submittedName>
</protein>
<dbReference type="EMBL" id="JAGKSQ010000005">
    <property type="protein sequence ID" value="MBP3951974.1"/>
    <property type="molecule type" value="Genomic_DNA"/>
</dbReference>
<dbReference type="RefSeq" id="WP_210597679.1">
    <property type="nucleotide sequence ID" value="NZ_JAGKSQ010000005.1"/>
</dbReference>
<proteinExistence type="inferred from homology"/>
<dbReference type="PROSITE" id="PS00061">
    <property type="entry name" value="ADH_SHORT"/>
    <property type="match status" value="1"/>
</dbReference>
<keyword evidence="2" id="KW-0560">Oxidoreductase</keyword>
<evidence type="ECO:0000256" key="1">
    <source>
        <dbReference type="ARBA" id="ARBA00006484"/>
    </source>
</evidence>
<evidence type="ECO:0000256" key="2">
    <source>
        <dbReference type="ARBA" id="ARBA00023002"/>
    </source>
</evidence>
<comment type="caution">
    <text evidence="3">The sequence shown here is derived from an EMBL/GenBank/DDBJ whole genome shotgun (WGS) entry which is preliminary data.</text>
</comment>
<dbReference type="InterPro" id="IPR050259">
    <property type="entry name" value="SDR"/>
</dbReference>
<dbReference type="PANTHER" id="PTHR42879">
    <property type="entry name" value="3-OXOACYL-(ACYL-CARRIER-PROTEIN) REDUCTASE"/>
    <property type="match status" value="1"/>
</dbReference>
<accession>A0A941ATJ3</accession>
<organism evidence="3 4">
    <name type="scientific">Halalkalibacter suaedae</name>
    <dbReference type="NCBI Taxonomy" id="2822140"/>
    <lineage>
        <taxon>Bacteria</taxon>
        <taxon>Bacillati</taxon>
        <taxon>Bacillota</taxon>
        <taxon>Bacilli</taxon>
        <taxon>Bacillales</taxon>
        <taxon>Bacillaceae</taxon>
        <taxon>Halalkalibacter</taxon>
    </lineage>
</organism>
<dbReference type="NCBIfam" id="NF047420">
    <property type="entry name" value="EF_P_mod_YmfI"/>
    <property type="match status" value="1"/>
</dbReference>
<dbReference type="FunFam" id="3.40.50.720:FF:000173">
    <property type="entry name" value="3-oxoacyl-[acyl-carrier protein] reductase"/>
    <property type="match status" value="1"/>
</dbReference>
<evidence type="ECO:0000313" key="3">
    <source>
        <dbReference type="EMBL" id="MBP3951974.1"/>
    </source>
</evidence>
<dbReference type="InterPro" id="IPR002347">
    <property type="entry name" value="SDR_fam"/>
</dbReference>
<dbReference type="Pfam" id="PF13561">
    <property type="entry name" value="adh_short_C2"/>
    <property type="match status" value="1"/>
</dbReference>
<dbReference type="GO" id="GO:0016491">
    <property type="term" value="F:oxidoreductase activity"/>
    <property type="evidence" value="ECO:0007669"/>
    <property type="project" value="UniProtKB-KW"/>
</dbReference>
<dbReference type="InterPro" id="IPR020904">
    <property type="entry name" value="Sc_DH/Rdtase_CS"/>
</dbReference>
<comment type="similarity">
    <text evidence="1">Belongs to the short-chain dehydrogenases/reductases (SDR) family.</text>
</comment>
<dbReference type="PRINTS" id="PR00080">
    <property type="entry name" value="SDRFAMILY"/>
</dbReference>